<dbReference type="SUPFAM" id="SSF53187">
    <property type="entry name" value="Zn-dependent exopeptidases"/>
    <property type="match status" value="1"/>
</dbReference>
<dbReference type="Proteomes" id="UP000769484">
    <property type="component" value="Unassembled WGS sequence"/>
</dbReference>
<dbReference type="InterPro" id="IPR011650">
    <property type="entry name" value="Peptidase_M20_dimer"/>
</dbReference>
<sequence length="459" mass="49842">MKANSQVHRGGRRAKVLRERKPHNPTQSHSIEGESVSTEDPAQSAAHAGGTASDIPVEPQSLEWMRRLVAIPSISGTSNLGVIELIEAEFARYGYAGQRTYNADQTRANLWVTVPAADGSTEGGIVISGHTDVVPVEGQTWDSDPFTLRVEGSRAYGRGVCDMKGFLGVALWLLPQVARAQLRVPLHFAFSYDEEIGCVGAPTMLKDVVNRNIRPQFAIVGEPSSMRVISAHKGAHRGRVEITGTAKHASLAPHGVSAVNAAGEFITFFSRLADTWQSEGPFDDAFMVPYATGGVNFVRGGLQYNIVAEYAELEYDLRTLPSMTTESVVELIEDELFDKILPNLKARARKAEELSGAHSGVLQERVQIKHELLAAVPGLGTADDAPIIALMNELLGTSEAPEKVTYGTEAGQFQRAGIESVVCGPGDIAQAHSANEWIELEQLRECERFFEAILRWASQ</sequence>
<dbReference type="NCBIfam" id="TIGR01892">
    <property type="entry name" value="AcOrn-deacetyl"/>
    <property type="match status" value="1"/>
</dbReference>
<accession>A0A7D4HDS4</accession>
<gene>
    <name evidence="4" type="primary">argE</name>
    <name evidence="4" type="ORF">HXO56_08975</name>
</gene>
<dbReference type="PANTHER" id="PTHR43808">
    <property type="entry name" value="ACETYLORNITHINE DEACETYLASE"/>
    <property type="match status" value="1"/>
</dbReference>
<dbReference type="AlphaFoldDB" id="A0A7D4HDS4"/>
<dbReference type="Pfam" id="PF01546">
    <property type="entry name" value="Peptidase_M20"/>
    <property type="match status" value="1"/>
</dbReference>
<dbReference type="InterPro" id="IPR036264">
    <property type="entry name" value="Bact_exopeptidase_dim_dom"/>
</dbReference>
<keyword evidence="2 4" id="KW-0378">Hydrolase</keyword>
<keyword evidence="1" id="KW-0479">Metal-binding</keyword>
<proteinExistence type="predicted"/>
<feature type="region of interest" description="Disordered" evidence="3">
    <location>
        <begin position="1"/>
        <end position="55"/>
    </location>
</feature>
<dbReference type="InterPro" id="IPR010169">
    <property type="entry name" value="AcOrn-deacetyl"/>
</dbReference>
<protein>
    <submittedName>
        <fullName evidence="4">Acetylornithine deacetylase</fullName>
        <ecNumber evidence="4">3.5.1.16</ecNumber>
    </submittedName>
</protein>
<feature type="compositionally biased region" description="Basic residues" evidence="3">
    <location>
        <begin position="9"/>
        <end position="23"/>
    </location>
</feature>
<dbReference type="GO" id="GO:0008777">
    <property type="term" value="F:acetylornithine deacetylase activity"/>
    <property type="evidence" value="ECO:0007669"/>
    <property type="project" value="UniProtKB-EC"/>
</dbReference>
<dbReference type="EMBL" id="JABZXJ010000038">
    <property type="protein sequence ID" value="MBF1650202.1"/>
    <property type="molecule type" value="Genomic_DNA"/>
</dbReference>
<feature type="compositionally biased region" description="Polar residues" evidence="3">
    <location>
        <begin position="24"/>
        <end position="41"/>
    </location>
</feature>
<dbReference type="GO" id="GO:0046872">
    <property type="term" value="F:metal ion binding"/>
    <property type="evidence" value="ECO:0007669"/>
    <property type="project" value="UniProtKB-KW"/>
</dbReference>
<evidence type="ECO:0000256" key="3">
    <source>
        <dbReference type="SAM" id="MobiDB-lite"/>
    </source>
</evidence>
<evidence type="ECO:0000256" key="1">
    <source>
        <dbReference type="ARBA" id="ARBA00022723"/>
    </source>
</evidence>
<dbReference type="Gene3D" id="3.40.630.10">
    <property type="entry name" value="Zn peptidases"/>
    <property type="match status" value="1"/>
</dbReference>
<dbReference type="PANTHER" id="PTHR43808:SF31">
    <property type="entry name" value="N-ACETYL-L-CITRULLINE DEACETYLASE"/>
    <property type="match status" value="1"/>
</dbReference>
<dbReference type="EC" id="3.5.1.16" evidence="4"/>
<dbReference type="SUPFAM" id="SSF55031">
    <property type="entry name" value="Bacterial exopeptidase dimerisation domain"/>
    <property type="match status" value="1"/>
</dbReference>
<organism evidence="4 5">
    <name type="scientific">Rothia dentocariosa</name>
    <dbReference type="NCBI Taxonomy" id="2047"/>
    <lineage>
        <taxon>Bacteria</taxon>
        <taxon>Bacillati</taxon>
        <taxon>Actinomycetota</taxon>
        <taxon>Actinomycetes</taxon>
        <taxon>Micrococcales</taxon>
        <taxon>Micrococcaceae</taxon>
        <taxon>Rothia</taxon>
    </lineage>
</organism>
<dbReference type="CDD" id="cd03894">
    <property type="entry name" value="M20_ArgE"/>
    <property type="match status" value="1"/>
</dbReference>
<dbReference type="InterPro" id="IPR002933">
    <property type="entry name" value="Peptidase_M20"/>
</dbReference>
<evidence type="ECO:0000313" key="5">
    <source>
        <dbReference type="Proteomes" id="UP000769484"/>
    </source>
</evidence>
<evidence type="ECO:0000313" key="4">
    <source>
        <dbReference type="EMBL" id="MBF1650202.1"/>
    </source>
</evidence>
<reference evidence="4" key="1">
    <citation type="submission" date="2020-04" db="EMBL/GenBank/DDBJ databases">
        <title>Deep metagenomics examines the oral microbiome during advanced dental caries in children, revealing novel taxa and co-occurrences with host molecules.</title>
        <authorList>
            <person name="Baker J.L."/>
            <person name="Morton J.T."/>
            <person name="Dinis M."/>
            <person name="Alvarez R."/>
            <person name="Tran N.C."/>
            <person name="Knight R."/>
            <person name="Edlund A."/>
        </authorList>
    </citation>
    <scope>NUCLEOTIDE SEQUENCE</scope>
    <source>
        <strain evidence="4">JCVI_47_bin.4</strain>
    </source>
</reference>
<dbReference type="GO" id="GO:0006526">
    <property type="term" value="P:L-arginine biosynthetic process"/>
    <property type="evidence" value="ECO:0007669"/>
    <property type="project" value="InterPro"/>
</dbReference>
<name>A0A7D4HDS4_9MICC</name>
<comment type="caution">
    <text evidence="4">The sequence shown here is derived from an EMBL/GenBank/DDBJ whole genome shotgun (WGS) entry which is preliminary data.</text>
</comment>
<dbReference type="Pfam" id="PF07687">
    <property type="entry name" value="M20_dimer"/>
    <property type="match status" value="1"/>
</dbReference>
<dbReference type="Gene3D" id="3.30.70.360">
    <property type="match status" value="1"/>
</dbReference>
<dbReference type="NCBIfam" id="NF005710">
    <property type="entry name" value="PRK07522.1"/>
    <property type="match status" value="1"/>
</dbReference>
<evidence type="ECO:0000256" key="2">
    <source>
        <dbReference type="ARBA" id="ARBA00022801"/>
    </source>
</evidence>
<dbReference type="InterPro" id="IPR050072">
    <property type="entry name" value="Peptidase_M20A"/>
</dbReference>